<proteinExistence type="predicted"/>
<name>A0AC35GRB0_9BILA</name>
<evidence type="ECO:0000313" key="2">
    <source>
        <dbReference type="WBParaSite" id="PS1159_v2.g7845.t1"/>
    </source>
</evidence>
<protein>
    <submittedName>
        <fullName evidence="2">Endonuclease/exonuclease/phosphatase domain-containing protein</fullName>
    </submittedName>
</protein>
<accession>A0AC35GRB0</accession>
<dbReference type="Proteomes" id="UP000887580">
    <property type="component" value="Unplaced"/>
</dbReference>
<organism evidence="1 2">
    <name type="scientific">Panagrolaimus sp. PS1159</name>
    <dbReference type="NCBI Taxonomy" id="55785"/>
    <lineage>
        <taxon>Eukaryota</taxon>
        <taxon>Metazoa</taxon>
        <taxon>Ecdysozoa</taxon>
        <taxon>Nematoda</taxon>
        <taxon>Chromadorea</taxon>
        <taxon>Rhabditida</taxon>
        <taxon>Tylenchina</taxon>
        <taxon>Panagrolaimomorpha</taxon>
        <taxon>Panagrolaimoidea</taxon>
        <taxon>Panagrolaimidae</taxon>
        <taxon>Panagrolaimus</taxon>
    </lineage>
</organism>
<evidence type="ECO:0000313" key="1">
    <source>
        <dbReference type="Proteomes" id="UP000887580"/>
    </source>
</evidence>
<sequence>MPVKKLFSIVKNVFSNNGKSLRIMQFNTWNFGNNVIDGIYKLSKHIQLIQPDMVSLQEVNTVEAFGKLMEKLGPEWSGVTSPCTTNTNLAIATRHQIINEMPSTNTSHGVNIKLKDTNEIISFWSLHLDWQSYGPYAANNKQVTKMEQIMKGEYSPRKDGRVPAFQEAIKNSDKIPLIACGDFNTPSHLDWIEGNKDIHGGWVVQWPATYLLETKAGLIDSFRQIHPNPIKTPGITWSTVHQASGYEWDYSIPEPLDRIDFVMYKSAKLKPFNSFTYSGSEPLTQVPNTQNNDYPSDHFAVVTDFMFK</sequence>
<reference evidence="2" key="1">
    <citation type="submission" date="2022-11" db="UniProtKB">
        <authorList>
            <consortium name="WormBaseParasite"/>
        </authorList>
    </citation>
    <scope>IDENTIFICATION</scope>
</reference>
<dbReference type="WBParaSite" id="PS1159_v2.g7845.t1">
    <property type="protein sequence ID" value="PS1159_v2.g7845.t1"/>
    <property type="gene ID" value="PS1159_v2.g7845"/>
</dbReference>